<organism evidence="1 2">
    <name type="scientific">Violaceomyces palustris</name>
    <dbReference type="NCBI Taxonomy" id="1673888"/>
    <lineage>
        <taxon>Eukaryota</taxon>
        <taxon>Fungi</taxon>
        <taxon>Dikarya</taxon>
        <taxon>Basidiomycota</taxon>
        <taxon>Ustilaginomycotina</taxon>
        <taxon>Ustilaginomycetes</taxon>
        <taxon>Violaceomycetales</taxon>
        <taxon>Violaceomycetaceae</taxon>
        <taxon>Violaceomyces</taxon>
    </lineage>
</organism>
<reference evidence="1 2" key="1">
    <citation type="journal article" date="2018" name="Mol. Biol. Evol.">
        <title>Broad Genomic Sampling Reveals a Smut Pathogenic Ancestry of the Fungal Clade Ustilaginomycotina.</title>
        <authorList>
            <person name="Kijpornyongpan T."/>
            <person name="Mondo S.J."/>
            <person name="Barry K."/>
            <person name="Sandor L."/>
            <person name="Lee J."/>
            <person name="Lipzen A."/>
            <person name="Pangilinan J."/>
            <person name="LaButti K."/>
            <person name="Hainaut M."/>
            <person name="Henrissat B."/>
            <person name="Grigoriev I.V."/>
            <person name="Spatafora J.W."/>
            <person name="Aime M.C."/>
        </authorList>
    </citation>
    <scope>NUCLEOTIDE SEQUENCE [LARGE SCALE GENOMIC DNA]</scope>
    <source>
        <strain evidence="1 2">SA 807</strain>
    </source>
</reference>
<evidence type="ECO:0000313" key="2">
    <source>
        <dbReference type="Proteomes" id="UP000245626"/>
    </source>
</evidence>
<evidence type="ECO:0000313" key="1">
    <source>
        <dbReference type="EMBL" id="PWN50440.1"/>
    </source>
</evidence>
<dbReference type="Proteomes" id="UP000245626">
    <property type="component" value="Unassembled WGS sequence"/>
</dbReference>
<sequence length="340" mass="37923">MSSVQEYVTPETELDSLSDAQRHALAQKIKDEQTANQPLISPIEPIELLEKEYEDNPGFLGKIKWLKEETRFIGIRRARGDGDCFYRAFGFAFILKILRMNDRPLHHFVVKHVESTLSLLKQAGFDESVYLDFYDPLKKLLSRMHSTDPETKELNEQLLIEAFNEPEISNSIVVYLRLLTSAFLKLNKDEYTPFLFSLEDDFSSGGPPTMEQFCSNQVEAIGKEADHVQITALSKALKTSLDVAYLSRANAPPETPASEMLEGEVSLGEGGGVAIPGEDAEARRAARENPDRCDIVRFEVEGGQMMEIGTMLLRPGHYDLLVDAPSPASPEVEIPAVSAS</sequence>
<protein>
    <submittedName>
        <fullName evidence="1">Cysteine proteinase</fullName>
    </submittedName>
</protein>
<dbReference type="EMBL" id="KZ819932">
    <property type="protein sequence ID" value="PWN50440.1"/>
    <property type="molecule type" value="Genomic_DNA"/>
</dbReference>
<accession>A0ACD0NX84</accession>
<proteinExistence type="predicted"/>
<gene>
    <name evidence="1" type="ORF">IE53DRAFT_387254</name>
</gene>
<name>A0ACD0NX84_9BASI</name>
<keyword evidence="2" id="KW-1185">Reference proteome</keyword>